<evidence type="ECO:0000313" key="4">
    <source>
        <dbReference type="EMBL" id="GJD77082.1"/>
    </source>
</evidence>
<dbReference type="Gene3D" id="3.40.50.150">
    <property type="entry name" value="Vaccinia Virus protein VP39"/>
    <property type="match status" value="1"/>
</dbReference>
<dbReference type="PANTHER" id="PTHR43464:SF19">
    <property type="entry name" value="UBIQUINONE BIOSYNTHESIS O-METHYLTRANSFERASE, MITOCHONDRIAL"/>
    <property type="match status" value="1"/>
</dbReference>
<dbReference type="SUPFAM" id="SSF53335">
    <property type="entry name" value="S-adenosyl-L-methionine-dependent methyltransferases"/>
    <property type="match status" value="1"/>
</dbReference>
<keyword evidence="1" id="KW-0489">Methyltransferase</keyword>
<dbReference type="AlphaFoldDB" id="A0AA37HJY2"/>
<name>A0AA37HJY2_9HYPH</name>
<dbReference type="GO" id="GO:0009312">
    <property type="term" value="P:oligosaccharide biosynthetic process"/>
    <property type="evidence" value="ECO:0007669"/>
    <property type="project" value="InterPro"/>
</dbReference>
<dbReference type="PANTHER" id="PTHR43464">
    <property type="entry name" value="METHYLTRANSFERASE"/>
    <property type="match status" value="1"/>
</dbReference>
<proteinExistence type="predicted"/>
<comment type="caution">
    <text evidence="4">The sequence shown here is derived from an EMBL/GenBank/DDBJ whole genome shotgun (WGS) entry which is preliminary data.</text>
</comment>
<keyword evidence="5" id="KW-1185">Reference proteome</keyword>
<dbReference type="EMBL" id="BPQM01000006">
    <property type="protein sequence ID" value="GJD77082.1"/>
    <property type="molecule type" value="Genomic_DNA"/>
</dbReference>
<sequence length="204" mass="21563">MSERHTATLPARYFTDIYAADPDPWRLATSAYERDKYAATLASLPRQSYGAALEIGCSIGVLTRALAPRCGALTALDVAPAAIADASARCADQPQVGFVLGAVPGDWPPGRFDLILLGEVLYFFTEGDLARVVARVAESLVPGGDCVLVHWLGPQDFPLSGDAAAESFIAGAATFAEVIAQTRAPEYRIDVLRARDPAGIRDGG</sequence>
<dbReference type="InterPro" id="IPR008715">
    <property type="entry name" value="SAM-MeTfrase_NodS-like"/>
</dbReference>
<dbReference type="Pfam" id="PF05401">
    <property type="entry name" value="NodS"/>
    <property type="match status" value="1"/>
</dbReference>
<organism evidence="4 5">
    <name type="scientific">Methylobacterium gregans</name>
    <dbReference type="NCBI Taxonomy" id="374424"/>
    <lineage>
        <taxon>Bacteria</taxon>
        <taxon>Pseudomonadati</taxon>
        <taxon>Pseudomonadota</taxon>
        <taxon>Alphaproteobacteria</taxon>
        <taxon>Hyphomicrobiales</taxon>
        <taxon>Methylobacteriaceae</taxon>
        <taxon>Methylobacterium</taxon>
    </lineage>
</organism>
<reference evidence="4" key="1">
    <citation type="journal article" date="2016" name="Front. Microbiol.">
        <title>Genome Sequence of the Piezophilic, Mesophilic Sulfate-Reducing Bacterium Desulfovibrio indicus J2T.</title>
        <authorList>
            <person name="Cao J."/>
            <person name="Maignien L."/>
            <person name="Shao Z."/>
            <person name="Alain K."/>
            <person name="Jebbar M."/>
        </authorList>
    </citation>
    <scope>NUCLEOTIDE SEQUENCE</scope>
    <source>
        <strain evidence="4">NBRC 103626</strain>
    </source>
</reference>
<dbReference type="GO" id="GO:0008757">
    <property type="term" value="F:S-adenosylmethionine-dependent methyltransferase activity"/>
    <property type="evidence" value="ECO:0007669"/>
    <property type="project" value="InterPro"/>
</dbReference>
<dbReference type="Proteomes" id="UP001055108">
    <property type="component" value="Unassembled WGS sequence"/>
</dbReference>
<keyword evidence="3" id="KW-0949">S-adenosyl-L-methionine</keyword>
<evidence type="ECO:0000256" key="1">
    <source>
        <dbReference type="ARBA" id="ARBA00022603"/>
    </source>
</evidence>
<evidence type="ECO:0000313" key="5">
    <source>
        <dbReference type="Proteomes" id="UP001055108"/>
    </source>
</evidence>
<gene>
    <name evidence="4" type="ORF">NBEOAGPD_0284</name>
</gene>
<evidence type="ECO:0000256" key="3">
    <source>
        <dbReference type="ARBA" id="ARBA00022691"/>
    </source>
</evidence>
<dbReference type="RefSeq" id="WP_238300704.1">
    <property type="nucleotide sequence ID" value="NZ_BPQM01000006.1"/>
</dbReference>
<dbReference type="GO" id="GO:0032259">
    <property type="term" value="P:methylation"/>
    <property type="evidence" value="ECO:0007669"/>
    <property type="project" value="UniProtKB-KW"/>
</dbReference>
<evidence type="ECO:0008006" key="6">
    <source>
        <dbReference type="Google" id="ProtNLM"/>
    </source>
</evidence>
<accession>A0AA37HJY2</accession>
<dbReference type="CDD" id="cd02440">
    <property type="entry name" value="AdoMet_MTases"/>
    <property type="match status" value="1"/>
</dbReference>
<evidence type="ECO:0000256" key="2">
    <source>
        <dbReference type="ARBA" id="ARBA00022679"/>
    </source>
</evidence>
<keyword evidence="2" id="KW-0808">Transferase</keyword>
<dbReference type="InterPro" id="IPR029063">
    <property type="entry name" value="SAM-dependent_MTases_sf"/>
</dbReference>
<reference evidence="4" key="2">
    <citation type="submission" date="2021-08" db="EMBL/GenBank/DDBJ databases">
        <authorList>
            <person name="Tani A."/>
            <person name="Ola A."/>
            <person name="Ogura Y."/>
            <person name="Katsura K."/>
            <person name="Hayashi T."/>
        </authorList>
    </citation>
    <scope>NUCLEOTIDE SEQUENCE</scope>
    <source>
        <strain evidence="4">NBRC 103626</strain>
    </source>
</reference>
<protein>
    <recommendedName>
        <fullName evidence="6">Methyltransferase type 12</fullName>
    </recommendedName>
</protein>